<dbReference type="RefSeq" id="WP_010321720.1">
    <property type="nucleotide sequence ID" value="NZ_FTMN01000001.1"/>
</dbReference>
<dbReference type="eggNOG" id="COG2001">
    <property type="taxonomic scope" value="Bacteria"/>
</dbReference>
<comment type="subcellular location">
    <subcellularLocation>
        <location evidence="7">Cytoplasm</location>
        <location evidence="7">Nucleoid</location>
    </subcellularLocation>
</comment>
<evidence type="ECO:0000256" key="2">
    <source>
        <dbReference type="ARBA" id="ARBA00022490"/>
    </source>
</evidence>
<keyword evidence="6 7" id="KW-0804">Transcription</keyword>
<evidence type="ECO:0000256" key="5">
    <source>
        <dbReference type="ARBA" id="ARBA00023125"/>
    </source>
</evidence>
<dbReference type="GO" id="GO:0009295">
    <property type="term" value="C:nucleoid"/>
    <property type="evidence" value="ECO:0007669"/>
    <property type="project" value="UniProtKB-SubCell"/>
</dbReference>
<dbReference type="PROSITE" id="PS51740">
    <property type="entry name" value="SPOVT_ABRB"/>
    <property type="match status" value="2"/>
</dbReference>
<dbReference type="STRING" id="49186.SAMN05421647_101173"/>
<name>A0A1N6NAP6_9GAMM</name>
<evidence type="ECO:0000259" key="8">
    <source>
        <dbReference type="PROSITE" id="PS51740"/>
    </source>
</evidence>
<dbReference type="InterPro" id="IPR035642">
    <property type="entry name" value="MraZ_N"/>
</dbReference>
<keyword evidence="10" id="KW-1185">Reference proteome</keyword>
<dbReference type="Gene3D" id="3.40.1550.20">
    <property type="entry name" value="Transcriptional regulator MraZ domain"/>
    <property type="match status" value="1"/>
</dbReference>
<dbReference type="InterPro" id="IPR035644">
    <property type="entry name" value="MraZ_C"/>
</dbReference>
<dbReference type="GO" id="GO:0003700">
    <property type="term" value="F:DNA-binding transcription factor activity"/>
    <property type="evidence" value="ECO:0007669"/>
    <property type="project" value="UniProtKB-UniRule"/>
</dbReference>
<protein>
    <recommendedName>
        <fullName evidence="1 7">Transcriptional regulator MraZ</fullName>
    </recommendedName>
</protein>
<gene>
    <name evidence="7" type="primary">mraZ</name>
    <name evidence="9" type="ORF">SAMN05421647_101173</name>
</gene>
<evidence type="ECO:0000256" key="1">
    <source>
        <dbReference type="ARBA" id="ARBA00013860"/>
    </source>
</evidence>
<reference evidence="10" key="1">
    <citation type="submission" date="2017-01" db="EMBL/GenBank/DDBJ databases">
        <authorList>
            <person name="Varghese N."/>
            <person name="Submissions S."/>
        </authorList>
    </citation>
    <scope>NUCLEOTIDE SEQUENCE [LARGE SCALE GENOMIC DNA]</scope>
    <source>
        <strain evidence="10">DSM 7027</strain>
    </source>
</reference>
<dbReference type="GO" id="GO:0005737">
    <property type="term" value="C:cytoplasm"/>
    <property type="evidence" value="ECO:0007669"/>
    <property type="project" value="UniProtKB-UniRule"/>
</dbReference>
<feature type="domain" description="SpoVT-AbrB" evidence="8">
    <location>
        <begin position="16"/>
        <end position="63"/>
    </location>
</feature>
<proteinExistence type="inferred from homology"/>
<dbReference type="InterPro" id="IPR003444">
    <property type="entry name" value="MraZ"/>
</dbReference>
<sequence>MWGILGAAVEIMFRGVNPINLDAKGRMALPARYRETVKSHCEGRMVVTIDPEDSCLLLYPQPEWDEIQAKIIALSGFNKSVRRIQRLLIGHATDLELDANGRMLLPAPLRDYAELDKKIILLGQGNKFEIWSETLWNSTRDEYLQAENDEEIPAELQALSL</sequence>
<dbReference type="GO" id="GO:0000976">
    <property type="term" value="F:transcription cis-regulatory region binding"/>
    <property type="evidence" value="ECO:0007669"/>
    <property type="project" value="TreeGrafter"/>
</dbReference>
<dbReference type="Proteomes" id="UP000186895">
    <property type="component" value="Unassembled WGS sequence"/>
</dbReference>
<feature type="domain" description="SpoVT-AbrB" evidence="8">
    <location>
        <begin position="92"/>
        <end position="135"/>
    </location>
</feature>
<comment type="similarity">
    <text evidence="7">Belongs to the MraZ family.</text>
</comment>
<keyword evidence="2 7" id="KW-0963">Cytoplasm</keyword>
<dbReference type="InterPro" id="IPR037914">
    <property type="entry name" value="SpoVT-AbrB_sf"/>
</dbReference>
<keyword evidence="5 7" id="KW-0238">DNA-binding</keyword>
<dbReference type="SUPFAM" id="SSF89447">
    <property type="entry name" value="AbrB/MazE/MraZ-like"/>
    <property type="match status" value="1"/>
</dbReference>
<comment type="subunit">
    <text evidence="7">Forms oligomers.</text>
</comment>
<dbReference type="EMBL" id="FTMN01000001">
    <property type="protein sequence ID" value="SIP89072.1"/>
    <property type="molecule type" value="Genomic_DNA"/>
</dbReference>
<dbReference type="PANTHER" id="PTHR34701">
    <property type="entry name" value="TRANSCRIPTIONAL REGULATOR MRAZ"/>
    <property type="match status" value="1"/>
</dbReference>
<dbReference type="InterPro" id="IPR007159">
    <property type="entry name" value="SpoVT-AbrB_dom"/>
</dbReference>
<evidence type="ECO:0000313" key="9">
    <source>
        <dbReference type="EMBL" id="SIP89072.1"/>
    </source>
</evidence>
<dbReference type="CDD" id="cd16320">
    <property type="entry name" value="MraZ_N"/>
    <property type="match status" value="1"/>
</dbReference>
<keyword evidence="4 7" id="KW-0805">Transcription regulation</keyword>
<dbReference type="NCBIfam" id="TIGR00242">
    <property type="entry name" value="division/cell wall cluster transcriptional repressor MraZ"/>
    <property type="match status" value="1"/>
</dbReference>
<dbReference type="HAMAP" id="MF_01008">
    <property type="entry name" value="MraZ"/>
    <property type="match status" value="1"/>
</dbReference>
<evidence type="ECO:0000313" key="10">
    <source>
        <dbReference type="Proteomes" id="UP000186895"/>
    </source>
</evidence>
<dbReference type="CDD" id="cd16321">
    <property type="entry name" value="MraZ_C"/>
    <property type="match status" value="1"/>
</dbReference>
<dbReference type="InterPro" id="IPR038619">
    <property type="entry name" value="MraZ_sf"/>
</dbReference>
<dbReference type="InterPro" id="IPR020603">
    <property type="entry name" value="MraZ_dom"/>
</dbReference>
<organism evidence="9 10">
    <name type="scientific">Marinobacterium stanieri</name>
    <dbReference type="NCBI Taxonomy" id="49186"/>
    <lineage>
        <taxon>Bacteria</taxon>
        <taxon>Pseudomonadati</taxon>
        <taxon>Pseudomonadota</taxon>
        <taxon>Gammaproteobacteria</taxon>
        <taxon>Oceanospirillales</taxon>
        <taxon>Oceanospirillaceae</taxon>
        <taxon>Marinobacterium</taxon>
    </lineage>
</organism>
<evidence type="ECO:0000256" key="3">
    <source>
        <dbReference type="ARBA" id="ARBA00022737"/>
    </source>
</evidence>
<dbReference type="Pfam" id="PF02381">
    <property type="entry name" value="MraZ"/>
    <property type="match status" value="2"/>
</dbReference>
<dbReference type="AlphaFoldDB" id="A0A1N6NAP6"/>
<evidence type="ECO:0000256" key="4">
    <source>
        <dbReference type="ARBA" id="ARBA00023015"/>
    </source>
</evidence>
<accession>A0A1N6NAP6</accession>
<evidence type="ECO:0000256" key="7">
    <source>
        <dbReference type="HAMAP-Rule" id="MF_01008"/>
    </source>
</evidence>
<dbReference type="GO" id="GO:2000143">
    <property type="term" value="P:negative regulation of DNA-templated transcription initiation"/>
    <property type="evidence" value="ECO:0007669"/>
    <property type="project" value="TreeGrafter"/>
</dbReference>
<evidence type="ECO:0000256" key="6">
    <source>
        <dbReference type="ARBA" id="ARBA00023163"/>
    </source>
</evidence>
<keyword evidence="3" id="KW-0677">Repeat</keyword>
<dbReference type="PANTHER" id="PTHR34701:SF1">
    <property type="entry name" value="TRANSCRIPTIONAL REGULATOR MRAZ"/>
    <property type="match status" value="1"/>
</dbReference>